<feature type="region of interest" description="Disordered" evidence="6">
    <location>
        <begin position="128"/>
        <end position="188"/>
    </location>
</feature>
<proteinExistence type="predicted"/>
<feature type="domain" description="Arf-GAP" evidence="7">
    <location>
        <begin position="17"/>
        <end position="100"/>
    </location>
</feature>
<dbReference type="GO" id="GO:0048205">
    <property type="term" value="P:COPI coating of Golgi vesicle"/>
    <property type="evidence" value="ECO:0007669"/>
    <property type="project" value="TreeGrafter"/>
</dbReference>
<keyword evidence="2" id="KW-0479">Metal-binding</keyword>
<dbReference type="PROSITE" id="PS50115">
    <property type="entry name" value="ARFGAP"/>
    <property type="match status" value="1"/>
</dbReference>
<evidence type="ECO:0000256" key="4">
    <source>
        <dbReference type="ARBA" id="ARBA00022833"/>
    </source>
</evidence>
<feature type="region of interest" description="Disordered" evidence="6">
    <location>
        <begin position="248"/>
        <end position="303"/>
    </location>
</feature>
<keyword evidence="9" id="KW-1185">Reference proteome</keyword>
<feature type="compositionally biased region" description="Polar residues" evidence="6">
    <location>
        <begin position="143"/>
        <end position="162"/>
    </location>
</feature>
<evidence type="ECO:0000256" key="5">
    <source>
        <dbReference type="PROSITE-ProRule" id="PRU00288"/>
    </source>
</evidence>
<name>A0AAW0ENQ7_9TRYP</name>
<feature type="region of interest" description="Disordered" evidence="6">
    <location>
        <begin position="388"/>
        <end position="410"/>
    </location>
</feature>
<dbReference type="GO" id="GO:0005096">
    <property type="term" value="F:GTPase activator activity"/>
    <property type="evidence" value="ECO:0007669"/>
    <property type="project" value="UniProtKB-KW"/>
</dbReference>
<evidence type="ECO:0000256" key="6">
    <source>
        <dbReference type="SAM" id="MobiDB-lite"/>
    </source>
</evidence>
<sequence>MASVGKLKVPATAEEAKELVASMRSLPDNRVCFDCPQKNPSWCSVTYGVFLCMDCCGRHRGMGVHITFMKSAELDSWRPQEAVRMALGGNGKAKQFLKQHGNMDPKSFYTSPAAALYKRMIDKAVNDFTQSGQLPPSSPLPQYTSEASPRSPQSANGASPTSFGAAAAVPPDSQASSVSPDVTTQGSPVTAAPMVAISSKATGLGTVKLGGAFGGKAKKKTFGGIARIEGTIEESTQPVPEELLYDREAEQRKAAEAEAERRRQADLAAAAARAVDPDRLGRDKAATPTPPTPPPPTAFIGKSAENVNGDLFDETSATATAPSPLMGSPYGGGSGGGGGGGYSAARATTTIGVAKPAAPASMSASAVAAPRAGPDFRGAGSQPYVPESTYHDGSRGGGGGGGFGGTTASDTLWQVTESARSLQQSAAQATGAFGEAVKNFLDDL</sequence>
<feature type="compositionally biased region" description="Basic and acidic residues" evidence="6">
    <location>
        <begin position="275"/>
        <end position="285"/>
    </location>
</feature>
<keyword evidence="3 5" id="KW-0863">Zinc-finger</keyword>
<dbReference type="GO" id="GO:0000139">
    <property type="term" value="C:Golgi membrane"/>
    <property type="evidence" value="ECO:0007669"/>
    <property type="project" value="GOC"/>
</dbReference>
<dbReference type="Gene3D" id="1.10.220.150">
    <property type="entry name" value="Arf GTPase activating protein"/>
    <property type="match status" value="1"/>
</dbReference>
<dbReference type="PRINTS" id="PR00405">
    <property type="entry name" value="REVINTRACTNG"/>
</dbReference>
<evidence type="ECO:0000313" key="8">
    <source>
        <dbReference type="EMBL" id="KAK7195171.1"/>
    </source>
</evidence>
<keyword evidence="1" id="KW-0343">GTPase activation</keyword>
<organism evidence="8 9">
    <name type="scientific">Novymonas esmeraldas</name>
    <dbReference type="NCBI Taxonomy" id="1808958"/>
    <lineage>
        <taxon>Eukaryota</taxon>
        <taxon>Discoba</taxon>
        <taxon>Euglenozoa</taxon>
        <taxon>Kinetoplastea</taxon>
        <taxon>Metakinetoplastina</taxon>
        <taxon>Trypanosomatida</taxon>
        <taxon>Trypanosomatidae</taxon>
        <taxon>Novymonas</taxon>
    </lineage>
</organism>
<dbReference type="Pfam" id="PF01412">
    <property type="entry name" value="ArfGap"/>
    <property type="match status" value="1"/>
</dbReference>
<dbReference type="CDD" id="cd08831">
    <property type="entry name" value="ArfGap_ArfGap2_3_like"/>
    <property type="match status" value="1"/>
</dbReference>
<accession>A0AAW0ENQ7</accession>
<evidence type="ECO:0000256" key="3">
    <source>
        <dbReference type="ARBA" id="ARBA00022771"/>
    </source>
</evidence>
<dbReference type="InterPro" id="IPR038508">
    <property type="entry name" value="ArfGAP_dom_sf"/>
</dbReference>
<dbReference type="AlphaFoldDB" id="A0AAW0ENQ7"/>
<dbReference type="GO" id="GO:0008270">
    <property type="term" value="F:zinc ion binding"/>
    <property type="evidence" value="ECO:0007669"/>
    <property type="project" value="UniProtKB-KW"/>
</dbReference>
<dbReference type="FunFam" id="1.10.220.150:FF:000030">
    <property type="entry name" value="GTPase activating protein for Arf, putative"/>
    <property type="match status" value="1"/>
</dbReference>
<evidence type="ECO:0000256" key="2">
    <source>
        <dbReference type="ARBA" id="ARBA00022723"/>
    </source>
</evidence>
<keyword evidence="4" id="KW-0862">Zinc</keyword>
<evidence type="ECO:0000256" key="1">
    <source>
        <dbReference type="ARBA" id="ARBA00022468"/>
    </source>
</evidence>
<feature type="region of interest" description="Disordered" evidence="6">
    <location>
        <begin position="315"/>
        <end position="342"/>
    </location>
</feature>
<gene>
    <name evidence="8" type="ORF">NESM_000441400</name>
</gene>
<dbReference type="EMBL" id="JAECZO010000049">
    <property type="protein sequence ID" value="KAK7195171.1"/>
    <property type="molecule type" value="Genomic_DNA"/>
</dbReference>
<dbReference type="SMART" id="SM00105">
    <property type="entry name" value="ArfGap"/>
    <property type="match status" value="1"/>
</dbReference>
<protein>
    <submittedName>
        <fullName evidence="8">GTPase activating protein for Arf</fullName>
    </submittedName>
</protein>
<evidence type="ECO:0000313" key="9">
    <source>
        <dbReference type="Proteomes" id="UP001430356"/>
    </source>
</evidence>
<dbReference type="PANTHER" id="PTHR45686:SF24">
    <property type="entry name" value="FACTOR GTPASE ACTIVATING PROTEIN, PUTATIVE-RELATED"/>
    <property type="match status" value="1"/>
</dbReference>
<comment type="caution">
    <text evidence="8">The sequence shown here is derived from an EMBL/GenBank/DDBJ whole genome shotgun (WGS) entry which is preliminary data.</text>
</comment>
<dbReference type="Proteomes" id="UP001430356">
    <property type="component" value="Unassembled WGS sequence"/>
</dbReference>
<dbReference type="InterPro" id="IPR001164">
    <property type="entry name" value="ArfGAP_dom"/>
</dbReference>
<feature type="compositionally biased region" description="Pro residues" evidence="6">
    <location>
        <begin position="288"/>
        <end position="297"/>
    </location>
</feature>
<feature type="compositionally biased region" description="Basic and acidic residues" evidence="6">
    <location>
        <begin position="248"/>
        <end position="265"/>
    </location>
</feature>
<feature type="compositionally biased region" description="Polar residues" evidence="6">
    <location>
        <begin position="173"/>
        <end position="188"/>
    </location>
</feature>
<dbReference type="SUPFAM" id="SSF57863">
    <property type="entry name" value="ArfGap/RecO-like zinc finger"/>
    <property type="match status" value="1"/>
</dbReference>
<evidence type="ECO:0000259" key="7">
    <source>
        <dbReference type="PROSITE" id="PS50115"/>
    </source>
</evidence>
<dbReference type="InterPro" id="IPR037278">
    <property type="entry name" value="ARFGAP/RecO"/>
</dbReference>
<reference evidence="8 9" key="1">
    <citation type="journal article" date="2021" name="MBio">
        <title>A New Model Trypanosomatid, Novymonas esmeraldas: Genomic Perception of Its 'Candidatus Pandoraea novymonadis' Endosymbiont.</title>
        <authorList>
            <person name="Zakharova A."/>
            <person name="Saura A."/>
            <person name="Butenko A."/>
            <person name="Podesvova L."/>
            <person name="Warmusova S."/>
            <person name="Kostygov A.Y."/>
            <person name="Nenarokova A."/>
            <person name="Lukes J."/>
            <person name="Opperdoes F.R."/>
            <person name="Yurchenko V."/>
        </authorList>
    </citation>
    <scope>NUCLEOTIDE SEQUENCE [LARGE SCALE GENOMIC DNA]</scope>
    <source>
        <strain evidence="8 9">E262AT.01</strain>
    </source>
</reference>
<dbReference type="PANTHER" id="PTHR45686">
    <property type="entry name" value="ADP-RIBOSYLATION FACTOR GTPASE ACTIVATING PROTEIN 3, ISOFORM H-RELATED"/>
    <property type="match status" value="1"/>
</dbReference>
<feature type="compositionally biased region" description="Gly residues" evidence="6">
    <location>
        <begin position="395"/>
        <end position="405"/>
    </location>
</feature>
<feature type="compositionally biased region" description="Gly residues" evidence="6">
    <location>
        <begin position="329"/>
        <end position="342"/>
    </location>
</feature>